<dbReference type="RefSeq" id="WP_209211531.1">
    <property type="nucleotide sequence ID" value="NZ_JAFFZM010000009.1"/>
</dbReference>
<evidence type="ECO:0000256" key="1">
    <source>
        <dbReference type="SAM" id="MobiDB-lite"/>
    </source>
</evidence>
<feature type="region of interest" description="Disordered" evidence="1">
    <location>
        <begin position="159"/>
        <end position="185"/>
    </location>
</feature>
<feature type="region of interest" description="Disordered" evidence="1">
    <location>
        <begin position="116"/>
        <end position="140"/>
    </location>
</feature>
<dbReference type="GeneID" id="96260143"/>
<proteinExistence type="predicted"/>
<feature type="compositionally biased region" description="Low complexity" evidence="1">
    <location>
        <begin position="32"/>
        <end position="42"/>
    </location>
</feature>
<feature type="compositionally biased region" description="Gly residues" evidence="1">
    <location>
        <begin position="116"/>
        <end position="127"/>
    </location>
</feature>
<comment type="caution">
    <text evidence="2">The sequence shown here is derived from an EMBL/GenBank/DDBJ whole genome shotgun (WGS) entry which is preliminary data.</text>
</comment>
<name>A0ABS3XXY5_9ACTN</name>
<feature type="region of interest" description="Disordered" evidence="1">
    <location>
        <begin position="1"/>
        <end position="59"/>
    </location>
</feature>
<dbReference type="EMBL" id="JAFFZM010000009">
    <property type="protein sequence ID" value="MBO8199822.1"/>
    <property type="molecule type" value="Genomic_DNA"/>
</dbReference>
<dbReference type="Proteomes" id="UP000721954">
    <property type="component" value="Unassembled WGS sequence"/>
</dbReference>
<gene>
    <name evidence="2" type="ORF">JW613_16165</name>
</gene>
<keyword evidence="3" id="KW-1185">Reference proteome</keyword>
<feature type="compositionally biased region" description="Basic and acidic residues" evidence="1">
    <location>
        <begin position="1"/>
        <end position="16"/>
    </location>
</feature>
<accession>A0ABS3XXY5</accession>
<evidence type="ECO:0000313" key="3">
    <source>
        <dbReference type="Proteomes" id="UP000721954"/>
    </source>
</evidence>
<protein>
    <submittedName>
        <fullName evidence="2">Uncharacterized protein</fullName>
    </submittedName>
</protein>
<organism evidence="2 3">
    <name type="scientific">Streptomyces smyrnaeus</name>
    <dbReference type="NCBI Taxonomy" id="1387713"/>
    <lineage>
        <taxon>Bacteria</taxon>
        <taxon>Bacillati</taxon>
        <taxon>Actinomycetota</taxon>
        <taxon>Actinomycetes</taxon>
        <taxon>Kitasatosporales</taxon>
        <taxon>Streptomycetaceae</taxon>
        <taxon>Streptomyces</taxon>
    </lineage>
</organism>
<evidence type="ECO:0000313" key="2">
    <source>
        <dbReference type="EMBL" id="MBO8199822.1"/>
    </source>
</evidence>
<reference evidence="2 3" key="1">
    <citation type="submission" date="2021-02" db="EMBL/GenBank/DDBJ databases">
        <title>Streptomyces spirodelae sp. nov., isolated from duckweed.</title>
        <authorList>
            <person name="Saimee Y."/>
            <person name="Duangmal K."/>
        </authorList>
    </citation>
    <scope>NUCLEOTIDE SEQUENCE [LARGE SCALE GENOMIC DNA]</scope>
    <source>
        <strain evidence="2 3">DSM 42105</strain>
    </source>
</reference>
<sequence>MAEGRERAAEAERDHAAPPSGPGQSPVESGKAPVAAVPGAPADSPLLAEEPFRSFLTDSGPGVVAEMERYGAELAARHHGLADDPLCTFALAVLDGCGPPEGRSGLRADLAARAAGGGARPEAGGGADDSAEGGEPGYESAAARRAAVWRALGDLLAREEGAPVDGPPPMFQLSRAMADGRRSPESDRFRLLHALHAAAARS</sequence>